<evidence type="ECO:0000256" key="6">
    <source>
        <dbReference type="ARBA" id="ARBA00023034"/>
    </source>
</evidence>
<dbReference type="Pfam" id="PF00852">
    <property type="entry name" value="Glyco_transf_10"/>
    <property type="match status" value="1"/>
</dbReference>
<dbReference type="SUPFAM" id="SSF53756">
    <property type="entry name" value="UDP-Glycosyltransferase/glycogen phosphorylase"/>
    <property type="match status" value="1"/>
</dbReference>
<dbReference type="PANTHER" id="PTHR48438">
    <property type="entry name" value="ALPHA-(1,3)-FUCOSYLTRANSFERASE C-RELATED"/>
    <property type="match status" value="1"/>
</dbReference>
<dbReference type="Proteomes" id="UP000005237">
    <property type="component" value="Unassembled WGS sequence"/>
</dbReference>
<accession>A0A8R1DV78</accession>
<keyword evidence="10" id="KW-1185">Reference proteome</keyword>
<dbReference type="InterPro" id="IPR001503">
    <property type="entry name" value="Glyco_trans_10"/>
</dbReference>
<dbReference type="Gene3D" id="3.40.50.11660">
    <property type="entry name" value="Glycosyl transferase family 10, C-terminal domain"/>
    <property type="match status" value="1"/>
</dbReference>
<dbReference type="PANTHER" id="PTHR48438:SF1">
    <property type="entry name" value="ALPHA-(1,3)-FUCOSYLTRANSFERASE C-RELATED"/>
    <property type="match status" value="1"/>
</dbReference>
<evidence type="ECO:0000313" key="9">
    <source>
        <dbReference type="EnsemblMetazoa" id="CJA11510b.1"/>
    </source>
</evidence>
<reference evidence="10" key="1">
    <citation type="submission" date="2010-08" db="EMBL/GenBank/DDBJ databases">
        <authorList>
            <consortium name="Caenorhabditis japonica Sequencing Consortium"/>
            <person name="Wilson R.K."/>
        </authorList>
    </citation>
    <scope>NUCLEOTIDE SEQUENCE [LARGE SCALE GENOMIC DNA]</scope>
    <source>
        <strain evidence="10">DF5081</strain>
    </source>
</reference>
<dbReference type="GO" id="GO:0008417">
    <property type="term" value="F:fucosyltransferase activity"/>
    <property type="evidence" value="ECO:0007669"/>
    <property type="project" value="InterPro"/>
</dbReference>
<evidence type="ECO:0000256" key="7">
    <source>
        <dbReference type="RuleBase" id="RU003832"/>
    </source>
</evidence>
<keyword evidence="7" id="KW-0812">Transmembrane</keyword>
<comment type="pathway">
    <text evidence="2">Protein modification; protein glycosylation.</text>
</comment>
<organism evidence="9 10">
    <name type="scientific">Caenorhabditis japonica</name>
    <dbReference type="NCBI Taxonomy" id="281687"/>
    <lineage>
        <taxon>Eukaryota</taxon>
        <taxon>Metazoa</taxon>
        <taxon>Ecdysozoa</taxon>
        <taxon>Nematoda</taxon>
        <taxon>Chromadorea</taxon>
        <taxon>Rhabditida</taxon>
        <taxon>Rhabditina</taxon>
        <taxon>Rhabditomorpha</taxon>
        <taxon>Rhabditoidea</taxon>
        <taxon>Rhabditidae</taxon>
        <taxon>Peloderinae</taxon>
        <taxon>Caenorhabditis</taxon>
    </lineage>
</organism>
<evidence type="ECO:0000256" key="2">
    <source>
        <dbReference type="ARBA" id="ARBA00004922"/>
    </source>
</evidence>
<evidence type="ECO:0000259" key="8">
    <source>
        <dbReference type="Pfam" id="PF00852"/>
    </source>
</evidence>
<evidence type="ECO:0000256" key="3">
    <source>
        <dbReference type="ARBA" id="ARBA00008919"/>
    </source>
</evidence>
<comment type="similarity">
    <text evidence="3 7">Belongs to the glycosyltransferase 10 family.</text>
</comment>
<evidence type="ECO:0000256" key="5">
    <source>
        <dbReference type="ARBA" id="ARBA00022679"/>
    </source>
</evidence>
<comment type="subcellular location">
    <subcellularLocation>
        <location evidence="1">Golgi apparatus membrane</location>
        <topology evidence="1">Single-pass type II membrane protein</topology>
    </subcellularLocation>
    <subcellularLocation>
        <location evidence="7">Golgi apparatus</location>
        <location evidence="7">Golgi stack membrane</location>
        <topology evidence="7">Single-pass type II membrane protein</topology>
    </subcellularLocation>
</comment>
<sequence length="143" mass="16891">MTYRSDSDVFSPYGAIFRKNKTDENLTKIWESKTKNTLWLVSNGLRTNNKRKELVERLKEKGMDIDLYGKLYQQPPNCPRYGASDDCEREFQSPYKFTIAFENNNCKGYVTEKFWKKADLYKMVPIVMTRDIYQSLNVNNSLN</sequence>
<name>A0A8R1DV78_CAEJA</name>
<proteinExistence type="inferred from homology"/>
<reference evidence="9" key="2">
    <citation type="submission" date="2022-06" db="UniProtKB">
        <authorList>
            <consortium name="EnsemblMetazoa"/>
        </authorList>
    </citation>
    <scope>IDENTIFICATION</scope>
    <source>
        <strain evidence="9">DF5081</strain>
    </source>
</reference>
<keyword evidence="7" id="KW-0472">Membrane</keyword>
<dbReference type="GO" id="GO:0032580">
    <property type="term" value="C:Golgi cisterna membrane"/>
    <property type="evidence" value="ECO:0007669"/>
    <property type="project" value="UniProtKB-SubCell"/>
</dbReference>
<protein>
    <recommendedName>
        <fullName evidence="7">Fucosyltransferase</fullName>
        <ecNumber evidence="7">2.4.1.-</ecNumber>
    </recommendedName>
</protein>
<keyword evidence="5 7" id="KW-0808">Transferase</keyword>
<evidence type="ECO:0000313" key="10">
    <source>
        <dbReference type="Proteomes" id="UP000005237"/>
    </source>
</evidence>
<keyword evidence="4 7" id="KW-0328">Glycosyltransferase</keyword>
<dbReference type="GO" id="GO:0000139">
    <property type="term" value="C:Golgi membrane"/>
    <property type="evidence" value="ECO:0007669"/>
    <property type="project" value="UniProtKB-SubCell"/>
</dbReference>
<dbReference type="EC" id="2.4.1.-" evidence="7"/>
<keyword evidence="6 7" id="KW-0333">Golgi apparatus</keyword>
<evidence type="ECO:0000256" key="1">
    <source>
        <dbReference type="ARBA" id="ARBA00004323"/>
    </source>
</evidence>
<dbReference type="EnsemblMetazoa" id="CJA11510b.1">
    <property type="protein sequence ID" value="CJA11510b.1"/>
    <property type="gene ID" value="WBGene00130714"/>
</dbReference>
<feature type="domain" description="Fucosyltransferase C-terminal" evidence="8">
    <location>
        <begin position="30"/>
        <end position="137"/>
    </location>
</feature>
<dbReference type="InterPro" id="IPR038577">
    <property type="entry name" value="GT10-like_C_sf"/>
</dbReference>
<dbReference type="InterPro" id="IPR055270">
    <property type="entry name" value="Glyco_tran_10_C"/>
</dbReference>
<evidence type="ECO:0000256" key="4">
    <source>
        <dbReference type="ARBA" id="ARBA00022676"/>
    </source>
</evidence>
<dbReference type="AlphaFoldDB" id="A0A8R1DV78"/>